<evidence type="ECO:0000256" key="1">
    <source>
        <dbReference type="SAM" id="MobiDB-lite"/>
    </source>
</evidence>
<feature type="compositionally biased region" description="Low complexity" evidence="1">
    <location>
        <begin position="57"/>
        <end position="67"/>
    </location>
</feature>
<evidence type="ECO:0000313" key="2">
    <source>
        <dbReference type="EMBL" id="KAH3800351.1"/>
    </source>
</evidence>
<reference evidence="2" key="2">
    <citation type="submission" date="2020-11" db="EMBL/GenBank/DDBJ databases">
        <authorList>
            <person name="McCartney M.A."/>
            <person name="Auch B."/>
            <person name="Kono T."/>
            <person name="Mallez S."/>
            <person name="Becker A."/>
            <person name="Gohl D.M."/>
            <person name="Silverstein K.A.T."/>
            <person name="Koren S."/>
            <person name="Bechman K.B."/>
            <person name="Herman A."/>
            <person name="Abrahante J.E."/>
            <person name="Garbe J."/>
        </authorList>
    </citation>
    <scope>NUCLEOTIDE SEQUENCE</scope>
    <source>
        <strain evidence="2">Duluth1</strain>
        <tissue evidence="2">Whole animal</tissue>
    </source>
</reference>
<name>A0A9D4FP35_DREPO</name>
<feature type="region of interest" description="Disordered" evidence="1">
    <location>
        <begin position="1"/>
        <end position="74"/>
    </location>
</feature>
<evidence type="ECO:0000313" key="3">
    <source>
        <dbReference type="Proteomes" id="UP000828390"/>
    </source>
</evidence>
<dbReference type="AlphaFoldDB" id="A0A9D4FP35"/>
<comment type="caution">
    <text evidence="2">The sequence shown here is derived from an EMBL/GenBank/DDBJ whole genome shotgun (WGS) entry which is preliminary data.</text>
</comment>
<sequence>MPPSALLNLSHGQRNNGSKPGNISEAPAQNAYDDTSVNRSQGQQIQPGRSGYRDNRGGNNEGNTGRGSYRATGQRQYSWPVNKVGILFFKSVVFSLDLQFFCPHYWGNSD</sequence>
<dbReference type="EMBL" id="JAIWYP010000007">
    <property type="protein sequence ID" value="KAH3800351.1"/>
    <property type="molecule type" value="Genomic_DNA"/>
</dbReference>
<feature type="compositionally biased region" description="Polar residues" evidence="1">
    <location>
        <begin position="10"/>
        <end position="21"/>
    </location>
</feature>
<feature type="compositionally biased region" description="Polar residues" evidence="1">
    <location>
        <begin position="32"/>
        <end position="47"/>
    </location>
</feature>
<keyword evidence="3" id="KW-1185">Reference proteome</keyword>
<reference evidence="2" key="1">
    <citation type="journal article" date="2019" name="bioRxiv">
        <title>The Genome of the Zebra Mussel, Dreissena polymorpha: A Resource for Invasive Species Research.</title>
        <authorList>
            <person name="McCartney M.A."/>
            <person name="Auch B."/>
            <person name="Kono T."/>
            <person name="Mallez S."/>
            <person name="Zhang Y."/>
            <person name="Obille A."/>
            <person name="Becker A."/>
            <person name="Abrahante J.E."/>
            <person name="Garbe J."/>
            <person name="Badalamenti J.P."/>
            <person name="Herman A."/>
            <person name="Mangelson H."/>
            <person name="Liachko I."/>
            <person name="Sullivan S."/>
            <person name="Sone E.D."/>
            <person name="Koren S."/>
            <person name="Silverstein K.A.T."/>
            <person name="Beckman K.B."/>
            <person name="Gohl D.M."/>
        </authorList>
    </citation>
    <scope>NUCLEOTIDE SEQUENCE</scope>
    <source>
        <strain evidence="2">Duluth1</strain>
        <tissue evidence="2">Whole animal</tissue>
    </source>
</reference>
<dbReference type="Proteomes" id="UP000828390">
    <property type="component" value="Unassembled WGS sequence"/>
</dbReference>
<organism evidence="2 3">
    <name type="scientific">Dreissena polymorpha</name>
    <name type="common">Zebra mussel</name>
    <name type="synonym">Mytilus polymorpha</name>
    <dbReference type="NCBI Taxonomy" id="45954"/>
    <lineage>
        <taxon>Eukaryota</taxon>
        <taxon>Metazoa</taxon>
        <taxon>Spiralia</taxon>
        <taxon>Lophotrochozoa</taxon>
        <taxon>Mollusca</taxon>
        <taxon>Bivalvia</taxon>
        <taxon>Autobranchia</taxon>
        <taxon>Heteroconchia</taxon>
        <taxon>Euheterodonta</taxon>
        <taxon>Imparidentia</taxon>
        <taxon>Neoheterodontei</taxon>
        <taxon>Myida</taxon>
        <taxon>Dreissenoidea</taxon>
        <taxon>Dreissenidae</taxon>
        <taxon>Dreissena</taxon>
    </lineage>
</organism>
<gene>
    <name evidence="2" type="ORF">DPMN_153984</name>
</gene>
<accession>A0A9D4FP35</accession>
<protein>
    <submittedName>
        <fullName evidence="2">Uncharacterized protein</fullName>
    </submittedName>
</protein>
<proteinExistence type="predicted"/>